<dbReference type="EMBL" id="CP120988">
    <property type="protein sequence ID" value="WLQ60333.1"/>
    <property type="molecule type" value="Genomic_DNA"/>
</dbReference>
<sequence>MTPTETPDVLAPARLGPLKLRNRVIKAATYEGLSHKSLVTQDLVDFHVAYARGGVGMTTVAYLAVAKEGRTDRHQIHWTDAAMPGLRVLTDAVHAEGAAVSAQIGHGGPVANPKGNGAPALSPSRHFHATTISWAQEASIDDLRRITEAHAEAARRAVDAGFDAVEVHLGHNYLASSFLSPKVNHRTDRYGGSLENRARFAREIMRAVHDAVGGRIAVIAKMNMDDGVPGGFWLDEAIPVTQWLEKDGTVDALEMTAGSSLLNPMYLFKGDAPLDDFSAIMPQPIKLGVKLVGKRFLRSYPYRDAYLLEDARQIRAAVKLPMILLGGITDKPAMDLAMREGFEYVAMARSLLREPDLVNRISKDATTPSLCIHCNKCMPTNFTGTRCVLVDLGTTRRETWGKPAGYVA</sequence>
<keyword evidence="1" id="KW-0285">Flavoprotein</keyword>
<keyword evidence="2" id="KW-0560">Oxidoreductase</keyword>
<gene>
    <name evidence="4" type="ORF">P8A19_35120</name>
</gene>
<evidence type="ECO:0000313" key="5">
    <source>
        <dbReference type="Proteomes" id="UP001235744"/>
    </source>
</evidence>
<dbReference type="Gene3D" id="3.20.20.70">
    <property type="entry name" value="Aldolase class I"/>
    <property type="match status" value="1"/>
</dbReference>
<dbReference type="RefSeq" id="WP_306069374.1">
    <property type="nucleotide sequence ID" value="NZ_CP120988.1"/>
</dbReference>
<dbReference type="InterPro" id="IPR051799">
    <property type="entry name" value="NADH_flavin_oxidoreductase"/>
</dbReference>
<dbReference type="InterPro" id="IPR013785">
    <property type="entry name" value="Aldolase_TIM"/>
</dbReference>
<dbReference type="Proteomes" id="UP001235744">
    <property type="component" value="Chromosome"/>
</dbReference>
<evidence type="ECO:0000313" key="4">
    <source>
        <dbReference type="EMBL" id="WLQ60333.1"/>
    </source>
</evidence>
<dbReference type="CDD" id="cd02803">
    <property type="entry name" value="OYE_like_FMN_family"/>
    <property type="match status" value="1"/>
</dbReference>
<evidence type="ECO:0000256" key="2">
    <source>
        <dbReference type="ARBA" id="ARBA00023002"/>
    </source>
</evidence>
<dbReference type="Pfam" id="PF00724">
    <property type="entry name" value="Oxidored_FMN"/>
    <property type="match status" value="1"/>
</dbReference>
<reference evidence="4 5" key="1">
    <citation type="submission" date="2023-03" db="EMBL/GenBank/DDBJ databases">
        <title>Isolation and description of six Streptomyces strains from soil environments, able to metabolize different microbial glucans.</title>
        <authorList>
            <person name="Widen T."/>
            <person name="Larsbrink J."/>
        </authorList>
    </citation>
    <scope>NUCLEOTIDE SEQUENCE [LARGE SCALE GENOMIC DNA]</scope>
    <source>
        <strain evidence="4 5">Alt2</strain>
    </source>
</reference>
<dbReference type="PANTHER" id="PTHR43656:SF2">
    <property type="entry name" value="BINDING OXIDOREDUCTASE, PUTATIVE (AFU_ORTHOLOGUE AFUA_2G08260)-RELATED"/>
    <property type="match status" value="1"/>
</dbReference>
<organism evidence="4 5">
    <name type="scientific">Streptomyces poriferorum</name>
    <dbReference type="NCBI Taxonomy" id="2798799"/>
    <lineage>
        <taxon>Bacteria</taxon>
        <taxon>Bacillati</taxon>
        <taxon>Actinomycetota</taxon>
        <taxon>Actinomycetes</taxon>
        <taxon>Kitasatosporales</taxon>
        <taxon>Streptomycetaceae</taxon>
        <taxon>Streptomyces</taxon>
    </lineage>
</organism>
<keyword evidence="5" id="KW-1185">Reference proteome</keyword>
<feature type="domain" description="NADH:flavin oxidoreductase/NADH oxidase N-terminal" evidence="3">
    <location>
        <begin position="11"/>
        <end position="236"/>
    </location>
</feature>
<accession>A0ABY9IXX2</accession>
<dbReference type="InterPro" id="IPR001155">
    <property type="entry name" value="OxRdtase_FMN_N"/>
</dbReference>
<name>A0ABY9IXX2_9ACTN</name>
<protein>
    <submittedName>
        <fullName evidence="4">NADH:flavin oxidoreductase</fullName>
    </submittedName>
</protein>
<evidence type="ECO:0000256" key="1">
    <source>
        <dbReference type="ARBA" id="ARBA00022630"/>
    </source>
</evidence>
<dbReference type="PANTHER" id="PTHR43656">
    <property type="entry name" value="BINDING OXIDOREDUCTASE, PUTATIVE (AFU_ORTHOLOGUE AFUA_2G08260)-RELATED"/>
    <property type="match status" value="1"/>
</dbReference>
<proteinExistence type="predicted"/>
<dbReference type="SUPFAM" id="SSF51395">
    <property type="entry name" value="FMN-linked oxidoreductases"/>
    <property type="match status" value="1"/>
</dbReference>
<evidence type="ECO:0000259" key="3">
    <source>
        <dbReference type="Pfam" id="PF00724"/>
    </source>
</evidence>